<dbReference type="eggNOG" id="COG0388">
    <property type="taxonomic scope" value="Bacteria"/>
</dbReference>
<reference evidence="3" key="1">
    <citation type="journal article" date="2015" name="PeerJ">
        <title>First genomic representation of candidate bacterial phylum KSB3 points to enhanced environmental sensing as a trigger of wastewater bulking.</title>
        <authorList>
            <person name="Sekiguchi Y."/>
            <person name="Ohashi A."/>
            <person name="Parks D.H."/>
            <person name="Yamauchi T."/>
            <person name="Tyson G.W."/>
            <person name="Hugenholtz P."/>
        </authorList>
    </citation>
    <scope>NUCLEOTIDE SEQUENCE [LARGE SCALE GENOMIC DNA]</scope>
</reference>
<dbReference type="SUPFAM" id="SSF56317">
    <property type="entry name" value="Carbon-nitrogen hydrolase"/>
    <property type="match status" value="1"/>
</dbReference>
<dbReference type="InterPro" id="IPR003010">
    <property type="entry name" value="C-N_Hydrolase"/>
</dbReference>
<dbReference type="EMBL" id="DF820480">
    <property type="protein sequence ID" value="GAK61584.1"/>
    <property type="molecule type" value="Genomic_DNA"/>
</dbReference>
<dbReference type="Gene3D" id="3.60.110.10">
    <property type="entry name" value="Carbon-nitrogen hydrolase"/>
    <property type="match status" value="1"/>
</dbReference>
<keyword evidence="3" id="KW-0012">Acyltransferase</keyword>
<evidence type="ECO:0000313" key="4">
    <source>
        <dbReference type="Proteomes" id="UP000030661"/>
    </source>
</evidence>
<keyword evidence="3" id="KW-0808">Transferase</keyword>
<dbReference type="GO" id="GO:0050126">
    <property type="term" value="F:N-carbamoylputrescine amidase activity"/>
    <property type="evidence" value="ECO:0007669"/>
    <property type="project" value="TreeGrafter"/>
</dbReference>
<keyword evidence="3" id="KW-0449">Lipoprotein</keyword>
<dbReference type="GO" id="GO:0033388">
    <property type="term" value="P:putrescine biosynthetic process from arginine"/>
    <property type="evidence" value="ECO:0007669"/>
    <property type="project" value="TreeGrafter"/>
</dbReference>
<organism evidence="3">
    <name type="scientific">Vecturithrix granuli</name>
    <dbReference type="NCBI Taxonomy" id="1499967"/>
    <lineage>
        <taxon>Bacteria</taxon>
        <taxon>Candidatus Moduliflexota</taxon>
        <taxon>Candidatus Vecturitrichia</taxon>
        <taxon>Candidatus Vecturitrichales</taxon>
        <taxon>Candidatus Vecturitrichaceae</taxon>
        <taxon>Candidatus Vecturithrix</taxon>
    </lineage>
</organism>
<gene>
    <name evidence="3" type="ORF">U27_01485</name>
</gene>
<dbReference type="STRING" id="1499967.U27_01485"/>
<protein>
    <submittedName>
        <fullName evidence="3">Nitrilase/cyanide hydratase and apolipoprotein N-acyltransferase</fullName>
    </submittedName>
</protein>
<dbReference type="HOGENOM" id="CLU_030130_3_8_0"/>
<feature type="domain" description="CN hydrolase" evidence="2">
    <location>
        <begin position="6"/>
        <end position="259"/>
    </location>
</feature>
<sequence length="276" mass="30329">MNAKPFKLAMIQMEVKGGEKAWNVRHAVELIAEAASNKADVVLLPECMDLGWTHPSSRSMAEEIPDGAPCQELIESAKMHALYVCAGLTEKSGKDVYNSAILIDKQGRVLCKHRKLHELDIGHPYYAQGDRLNVAHTEFGTFGLMICADGFAKNLVLTRSLGYMGADVILSPCAWAVDANHDNHAEPYGDLWRNSYMPVAKEFSLAIFGVSNVGYINAGPWQGRKCIGCSLGINALGEEILQGPYGVDAECILYVDVTPTQRPARGTGWDDFWLRK</sequence>
<dbReference type="PANTHER" id="PTHR43674:SF2">
    <property type="entry name" value="BETA-UREIDOPROPIONASE"/>
    <property type="match status" value="1"/>
</dbReference>
<dbReference type="InterPro" id="IPR050345">
    <property type="entry name" value="Aliph_Amidase/BUP"/>
</dbReference>
<keyword evidence="1" id="KW-0378">Hydrolase</keyword>
<dbReference type="CDD" id="cd07197">
    <property type="entry name" value="nitrilase"/>
    <property type="match status" value="1"/>
</dbReference>
<proteinExistence type="predicted"/>
<dbReference type="Proteomes" id="UP000030661">
    <property type="component" value="Unassembled WGS sequence"/>
</dbReference>
<keyword evidence="4" id="KW-1185">Reference proteome</keyword>
<evidence type="ECO:0000259" key="2">
    <source>
        <dbReference type="PROSITE" id="PS50263"/>
    </source>
</evidence>
<evidence type="ECO:0000256" key="1">
    <source>
        <dbReference type="ARBA" id="ARBA00022801"/>
    </source>
</evidence>
<evidence type="ECO:0000313" key="3">
    <source>
        <dbReference type="EMBL" id="GAK61584.1"/>
    </source>
</evidence>
<dbReference type="InterPro" id="IPR036526">
    <property type="entry name" value="C-N_Hydrolase_sf"/>
</dbReference>
<dbReference type="Pfam" id="PF00795">
    <property type="entry name" value="CN_hydrolase"/>
    <property type="match status" value="1"/>
</dbReference>
<dbReference type="PANTHER" id="PTHR43674">
    <property type="entry name" value="NITRILASE C965.09-RELATED"/>
    <property type="match status" value="1"/>
</dbReference>
<dbReference type="GO" id="GO:0016746">
    <property type="term" value="F:acyltransferase activity"/>
    <property type="evidence" value="ECO:0007669"/>
    <property type="project" value="UniProtKB-KW"/>
</dbReference>
<dbReference type="AlphaFoldDB" id="A0A081CAH9"/>
<accession>A0A081CAH9</accession>
<name>A0A081CAH9_VECG1</name>
<dbReference type="PROSITE" id="PS50263">
    <property type="entry name" value="CN_HYDROLASE"/>
    <property type="match status" value="1"/>
</dbReference>